<organism evidence="2 3">
    <name type="scientific">Bifidobacterium santillanense</name>
    <dbReference type="NCBI Taxonomy" id="2809028"/>
    <lineage>
        <taxon>Bacteria</taxon>
        <taxon>Bacillati</taxon>
        <taxon>Actinomycetota</taxon>
        <taxon>Actinomycetes</taxon>
        <taxon>Bifidobacteriales</taxon>
        <taxon>Bifidobacteriaceae</taxon>
        <taxon>Bifidobacterium</taxon>
    </lineage>
</organism>
<sequence length="177" mass="19092">MNTARTITIIDAGEETVGIPITRGNPTIYDAETPAGRILAAMCDGDDTIENRQGLTRITIAADAGNRQTEPGRDEPSTADTAVMHPTADDPPWTKEQTLTNIRVRAEHRINSRIPQPTDVPAGDDMRRTITRSTAAARKETGETNETPASHTARGHGTVHAVLAGRQDRLPDTHRSG</sequence>
<dbReference type="EMBL" id="JAFEJS010000002">
    <property type="protein sequence ID" value="MBT1172517.1"/>
    <property type="molecule type" value="Genomic_DNA"/>
</dbReference>
<protein>
    <submittedName>
        <fullName evidence="2">Uncharacterized protein</fullName>
    </submittedName>
</protein>
<feature type="compositionally biased region" description="Basic and acidic residues" evidence="1">
    <location>
        <begin position="166"/>
        <end position="177"/>
    </location>
</feature>
<evidence type="ECO:0000256" key="1">
    <source>
        <dbReference type="SAM" id="MobiDB-lite"/>
    </source>
</evidence>
<accession>A0ABS5UNS7</accession>
<proteinExistence type="predicted"/>
<feature type="region of interest" description="Disordered" evidence="1">
    <location>
        <begin position="135"/>
        <end position="177"/>
    </location>
</feature>
<evidence type="ECO:0000313" key="3">
    <source>
        <dbReference type="Proteomes" id="UP000773064"/>
    </source>
</evidence>
<dbReference type="Proteomes" id="UP000773064">
    <property type="component" value="Unassembled WGS sequence"/>
</dbReference>
<comment type="caution">
    <text evidence="2">The sequence shown here is derived from an EMBL/GenBank/DDBJ whole genome shotgun (WGS) entry which is preliminary data.</text>
</comment>
<evidence type="ECO:0000313" key="2">
    <source>
        <dbReference type="EMBL" id="MBT1172517.1"/>
    </source>
</evidence>
<keyword evidence="3" id="KW-1185">Reference proteome</keyword>
<dbReference type="RefSeq" id="WP_214357778.1">
    <property type="nucleotide sequence ID" value="NZ_JAFEJS010000002.1"/>
</dbReference>
<feature type="region of interest" description="Disordered" evidence="1">
    <location>
        <begin position="64"/>
        <end position="94"/>
    </location>
</feature>
<reference evidence="2 3" key="1">
    <citation type="journal article" date="2021" name="Environ. Microbiol.">
        <title>Genetic insights into the dark matter of the mammalian gut microbiota through targeted genome reconstruction.</title>
        <authorList>
            <person name="Lugli G.A."/>
            <person name="Alessandri G."/>
            <person name="Milani C."/>
            <person name="Viappiani A."/>
            <person name="Fontana F."/>
            <person name="Tarracchini C."/>
            <person name="Mancabelli L."/>
            <person name="Argentini C."/>
            <person name="Ruiz L."/>
            <person name="Margolles A."/>
            <person name="van Sinderen D."/>
            <person name="Turroni F."/>
            <person name="Ventura M."/>
        </authorList>
    </citation>
    <scope>NUCLEOTIDE SEQUENCE [LARGE SCALE GENOMIC DNA]</scope>
    <source>
        <strain evidence="2 3">MA2</strain>
    </source>
</reference>
<name>A0ABS5UNS7_9BIFI</name>
<gene>
    <name evidence="2" type="ORF">JS528_03920</name>
</gene>